<dbReference type="Pfam" id="PF02120">
    <property type="entry name" value="Flg_hook"/>
    <property type="match status" value="1"/>
</dbReference>
<evidence type="ECO:0000313" key="4">
    <source>
        <dbReference type="Proteomes" id="UP001163687"/>
    </source>
</evidence>
<dbReference type="EMBL" id="AP025628">
    <property type="protein sequence ID" value="BDG61635.1"/>
    <property type="molecule type" value="Genomic_DNA"/>
</dbReference>
<name>A0AA35CLP8_9FIRM</name>
<dbReference type="AlphaFoldDB" id="A0AA35CLP8"/>
<accession>A0AA35CLP8</accession>
<dbReference type="InterPro" id="IPR021136">
    <property type="entry name" value="Flagellar_hook_control-like_C"/>
</dbReference>
<evidence type="ECO:0000256" key="1">
    <source>
        <dbReference type="SAM" id="MobiDB-lite"/>
    </source>
</evidence>
<sequence>MIATPVPGAGRAPQAGLTLLQDLLPDLPLQAGERVRAWVADVSGDLALLVLGGRQVRARTEVPLRPGQSLLLEVRRTEPQVLLRPVAARPAADVAAGPAWGHAEQAVRRALVSLRRPLDPQAVGALTAVVRRFPAAQQEAAAAAAAWLHATGASVTFEEVLNLTRAGEPPAPWSLAVRLRALADRLAAAARAAAGRGVGDSTPLLALAGQLRAWGWRPPEDGQPPGHVGAQRGGPAPEPLPGEAPAATDLPAVLARAEALLSGEAAGAAGRQASELLGEIRAILRAVSGGARADIPAPLVVPLPVLHPHLGDEVVVVRKRDGKRRVSAGESEAEVELFLTTPSLGPLRIRVRRADTVSVTVVAADPGARDWLDAALPDLRQGLSGRGLRPGRLEATLGDAAPPSLVPAPAAGLPPGLDRRV</sequence>
<dbReference type="Proteomes" id="UP001163687">
    <property type="component" value="Chromosome"/>
</dbReference>
<dbReference type="Gene3D" id="3.30.750.140">
    <property type="match status" value="1"/>
</dbReference>
<organism evidence="3 4">
    <name type="scientific">Caldinitratiruptor microaerophilus</name>
    <dbReference type="NCBI Taxonomy" id="671077"/>
    <lineage>
        <taxon>Bacteria</taxon>
        <taxon>Bacillati</taxon>
        <taxon>Bacillota</taxon>
        <taxon>Clostridia</taxon>
        <taxon>Eubacteriales</taxon>
        <taxon>Symbiobacteriaceae</taxon>
        <taxon>Caldinitratiruptor</taxon>
    </lineage>
</organism>
<dbReference type="KEGG" id="cmic:caldi_27250"/>
<feature type="region of interest" description="Disordered" evidence="1">
    <location>
        <begin position="385"/>
        <end position="421"/>
    </location>
</feature>
<feature type="region of interest" description="Disordered" evidence="1">
    <location>
        <begin position="215"/>
        <end position="245"/>
    </location>
</feature>
<protein>
    <recommendedName>
        <fullName evidence="2">Flagellar hook-length control protein-like C-terminal domain-containing protein</fullName>
    </recommendedName>
</protein>
<reference evidence="3" key="1">
    <citation type="submission" date="2022-03" db="EMBL/GenBank/DDBJ databases">
        <title>Complete genome sequence of Caldinitratiruptor microaerophilus.</title>
        <authorList>
            <person name="Mukaiyama R."/>
            <person name="Nishiyama T."/>
            <person name="Ueda K."/>
        </authorList>
    </citation>
    <scope>NUCLEOTIDE SEQUENCE</scope>
    <source>
        <strain evidence="3">JCM 16183</strain>
    </source>
</reference>
<gene>
    <name evidence="3" type="ORF">caldi_27250</name>
</gene>
<dbReference type="InterPro" id="IPR038610">
    <property type="entry name" value="FliK-like_C_sf"/>
</dbReference>
<evidence type="ECO:0000259" key="2">
    <source>
        <dbReference type="Pfam" id="PF02120"/>
    </source>
</evidence>
<proteinExistence type="predicted"/>
<feature type="domain" description="Flagellar hook-length control protein-like C-terminal" evidence="2">
    <location>
        <begin position="326"/>
        <end position="399"/>
    </location>
</feature>
<keyword evidence="4" id="KW-1185">Reference proteome</keyword>
<dbReference type="CDD" id="cd17470">
    <property type="entry name" value="T3SS_Flik_C"/>
    <property type="match status" value="1"/>
</dbReference>
<dbReference type="RefSeq" id="WP_264842271.1">
    <property type="nucleotide sequence ID" value="NZ_AP025628.1"/>
</dbReference>
<feature type="compositionally biased region" description="Low complexity" evidence="1">
    <location>
        <begin position="400"/>
        <end position="421"/>
    </location>
</feature>
<evidence type="ECO:0000313" key="3">
    <source>
        <dbReference type="EMBL" id="BDG61635.1"/>
    </source>
</evidence>